<evidence type="ECO:0000313" key="1">
    <source>
        <dbReference type="EMBL" id="GES79171.1"/>
    </source>
</evidence>
<gene>
    <name evidence="1" type="ORF">RCL2_000648500</name>
</gene>
<dbReference type="EMBL" id="BLAL01000043">
    <property type="protein sequence ID" value="GES79171.1"/>
    <property type="molecule type" value="Genomic_DNA"/>
</dbReference>
<dbReference type="AlphaFoldDB" id="A0A8H3L5C0"/>
<proteinExistence type="predicted"/>
<protein>
    <submittedName>
        <fullName evidence="1">Uncharacterized protein</fullName>
    </submittedName>
</protein>
<dbReference type="Proteomes" id="UP000615446">
    <property type="component" value="Unassembled WGS sequence"/>
</dbReference>
<comment type="caution">
    <text evidence="1">The sequence shown here is derived from an EMBL/GenBank/DDBJ whole genome shotgun (WGS) entry which is preliminary data.</text>
</comment>
<organism evidence="1 2">
    <name type="scientific">Rhizophagus clarus</name>
    <dbReference type="NCBI Taxonomy" id="94130"/>
    <lineage>
        <taxon>Eukaryota</taxon>
        <taxon>Fungi</taxon>
        <taxon>Fungi incertae sedis</taxon>
        <taxon>Mucoromycota</taxon>
        <taxon>Glomeromycotina</taxon>
        <taxon>Glomeromycetes</taxon>
        <taxon>Glomerales</taxon>
        <taxon>Glomeraceae</taxon>
        <taxon>Rhizophagus</taxon>
    </lineage>
</organism>
<sequence length="654" mass="75865">MDQQSVRKVVTHNYPEDSIIEYSESGRSYTYNIIEEGNYPPAAYLKYTKRQNGCIIKYVEKNPVYWIYYGNECQYQIKSEKSSSDAASLYTKALDPETKTRYSGPHVFGLQLEVLQQARDTKRRATTLKPFNNLTITGQNNRAKKIAKSVHAIFDQTAIKSVIHKPILKSIEFNIKDQHFYFSIGKEDVEDTKHKARATVEACDKGQITRGGYQNLASVCHNLPREWLVFSERKKITQEIKDIIPISLINMSPSSDNSVNSEVHIDDVDIINNVQQSIGKGGRRNIIDILKYLIPGLIKKGVIHVTNPKIHLRISGDGRNVGKKVKHVMVTFSILDDKDTLQQPDSHYTIALYSDIEKYEMLHTALEYLIMELRKLKEEGLIDDQGIKWKFDLYFSSDWKFLVICLGMNAVNSKCFCPWCEISKEQQGNFSYEWTISKNMDQVCENYKFSKGHIQPPLFDMIPLQNWVPDELHMMLCITDVLWRLVIDELKSRNTWGDKASNVIVKEMKCICVRFHFWLEEGSTNWQYTSLMGQDKLTVLQHFDLGKLFPHSRAVQIRSLWNNFYLLHNAVKDPKTDVIQFSNDARAWLHQFLDSSFYQTSDITPYMHVLVYHIPEMMHIHRRFGLAAFSCSAVEKKTISKFLTSLEKQQKMVK</sequence>
<dbReference type="PANTHER" id="PTHR31424">
    <property type="entry name" value="PROTEIN CBG23806"/>
    <property type="match status" value="1"/>
</dbReference>
<accession>A0A8H3L5C0</accession>
<name>A0A8H3L5C0_9GLOM</name>
<evidence type="ECO:0000313" key="2">
    <source>
        <dbReference type="Proteomes" id="UP000615446"/>
    </source>
</evidence>
<reference evidence="1" key="1">
    <citation type="submission" date="2019-10" db="EMBL/GenBank/DDBJ databases">
        <title>Conservation and host-specific expression of non-tandemly repeated heterogenous ribosome RNA gene in arbuscular mycorrhizal fungi.</title>
        <authorList>
            <person name="Maeda T."/>
            <person name="Kobayashi Y."/>
            <person name="Nakagawa T."/>
            <person name="Ezawa T."/>
            <person name="Yamaguchi K."/>
            <person name="Bino T."/>
            <person name="Nishimoto Y."/>
            <person name="Shigenobu S."/>
            <person name="Kawaguchi M."/>
        </authorList>
    </citation>
    <scope>NUCLEOTIDE SEQUENCE</scope>
    <source>
        <strain evidence="1">HR1</strain>
    </source>
</reference>
<dbReference type="PANTHER" id="PTHR31424:SF5">
    <property type="entry name" value="APPLE DOMAIN-CONTAINING PROTEIN"/>
    <property type="match status" value="1"/>
</dbReference>
<dbReference type="OrthoDB" id="2351976at2759"/>